<keyword evidence="6 8" id="KW-1133">Transmembrane helix</keyword>
<dbReference type="Proteomes" id="UP000178574">
    <property type="component" value="Unassembled WGS sequence"/>
</dbReference>
<keyword evidence="8" id="KW-0813">Transport</keyword>
<dbReference type="EMBL" id="MHQD01000043">
    <property type="protein sequence ID" value="OGZ95052.1"/>
    <property type="molecule type" value="Genomic_DNA"/>
</dbReference>
<comment type="similarity">
    <text evidence="8">Belongs to the MurJ/MviN family.</text>
</comment>
<evidence type="ECO:0000313" key="10">
    <source>
        <dbReference type="Proteomes" id="UP000178574"/>
    </source>
</evidence>
<feature type="transmembrane region" description="Helical" evidence="8">
    <location>
        <begin position="91"/>
        <end position="117"/>
    </location>
</feature>
<dbReference type="GO" id="GO:0005886">
    <property type="term" value="C:plasma membrane"/>
    <property type="evidence" value="ECO:0007669"/>
    <property type="project" value="UniProtKB-SubCell"/>
</dbReference>
<dbReference type="GO" id="GO:0015648">
    <property type="term" value="F:lipid-linked peptidoglycan transporter activity"/>
    <property type="evidence" value="ECO:0007669"/>
    <property type="project" value="UniProtKB-UniRule"/>
</dbReference>
<comment type="function">
    <text evidence="8">Involved in peptidoglycan biosynthesis. Transports lipid-linked peptidoglycan precursors from the inner to the outer leaflet of the cytoplasmic membrane.</text>
</comment>
<dbReference type="InterPro" id="IPR051050">
    <property type="entry name" value="Lipid_II_flippase_MurJ/MviN"/>
</dbReference>
<dbReference type="UniPathway" id="UPA00219"/>
<reference evidence="9 10" key="1">
    <citation type="journal article" date="2016" name="Nat. Commun.">
        <title>Thousands of microbial genomes shed light on interconnected biogeochemical processes in an aquifer system.</title>
        <authorList>
            <person name="Anantharaman K."/>
            <person name="Brown C.T."/>
            <person name="Hug L.A."/>
            <person name="Sharon I."/>
            <person name="Castelle C.J."/>
            <person name="Probst A.J."/>
            <person name="Thomas B.C."/>
            <person name="Singh A."/>
            <person name="Wilkins M.J."/>
            <person name="Karaoz U."/>
            <person name="Brodie E.L."/>
            <person name="Williams K.H."/>
            <person name="Hubbard S.S."/>
            <person name="Banfield J.F."/>
        </authorList>
    </citation>
    <scope>NUCLEOTIDE SEQUENCE [LARGE SCALE GENOMIC DNA]</scope>
</reference>
<evidence type="ECO:0000256" key="2">
    <source>
        <dbReference type="ARBA" id="ARBA00022475"/>
    </source>
</evidence>
<keyword evidence="4 8" id="KW-0133">Cell shape</keyword>
<protein>
    <recommendedName>
        <fullName evidence="8">Probable lipid II flippase MurJ</fullName>
    </recommendedName>
</protein>
<dbReference type="HAMAP" id="MF_02078">
    <property type="entry name" value="MurJ_MviN"/>
    <property type="match status" value="1"/>
</dbReference>
<comment type="caution">
    <text evidence="9">The sequence shown here is derived from an EMBL/GenBank/DDBJ whole genome shotgun (WGS) entry which is preliminary data.</text>
</comment>
<evidence type="ECO:0000256" key="3">
    <source>
        <dbReference type="ARBA" id="ARBA00022692"/>
    </source>
</evidence>
<feature type="transmembrane region" description="Helical" evidence="8">
    <location>
        <begin position="192"/>
        <end position="212"/>
    </location>
</feature>
<evidence type="ECO:0000256" key="4">
    <source>
        <dbReference type="ARBA" id="ARBA00022960"/>
    </source>
</evidence>
<feature type="transmembrane region" description="Helical" evidence="8">
    <location>
        <begin position="163"/>
        <end position="186"/>
    </location>
</feature>
<dbReference type="GO" id="GO:0034204">
    <property type="term" value="P:lipid translocation"/>
    <property type="evidence" value="ECO:0007669"/>
    <property type="project" value="TreeGrafter"/>
</dbReference>
<comment type="pathway">
    <text evidence="8">Cell wall biogenesis; peptidoglycan biosynthesis.</text>
</comment>
<feature type="transmembrane region" description="Helical" evidence="8">
    <location>
        <begin position="436"/>
        <end position="463"/>
    </location>
</feature>
<keyword evidence="5 8" id="KW-0573">Peptidoglycan synthesis</keyword>
<dbReference type="PANTHER" id="PTHR47019">
    <property type="entry name" value="LIPID II FLIPPASE MURJ"/>
    <property type="match status" value="1"/>
</dbReference>
<feature type="transmembrane region" description="Helical" evidence="8">
    <location>
        <begin position="282"/>
        <end position="302"/>
    </location>
</feature>
<dbReference type="AlphaFoldDB" id="A0A1G2K6J5"/>
<feature type="transmembrane region" description="Helical" evidence="8">
    <location>
        <begin position="484"/>
        <end position="502"/>
    </location>
</feature>
<keyword evidence="7 8" id="KW-0472">Membrane</keyword>
<feature type="transmembrane region" description="Helical" evidence="8">
    <location>
        <begin position="394"/>
        <end position="416"/>
    </location>
</feature>
<evidence type="ECO:0000256" key="6">
    <source>
        <dbReference type="ARBA" id="ARBA00022989"/>
    </source>
</evidence>
<dbReference type="GO" id="GO:0009252">
    <property type="term" value="P:peptidoglycan biosynthetic process"/>
    <property type="evidence" value="ECO:0007669"/>
    <property type="project" value="UniProtKB-UniRule"/>
</dbReference>
<feature type="transmembrane region" description="Helical" evidence="8">
    <location>
        <begin position="314"/>
        <end position="339"/>
    </location>
</feature>
<proteinExistence type="inferred from homology"/>
<feature type="transmembrane region" description="Helical" evidence="8">
    <location>
        <begin position="514"/>
        <end position="539"/>
    </location>
</feature>
<dbReference type="GO" id="GO:0071555">
    <property type="term" value="P:cell wall organization"/>
    <property type="evidence" value="ECO:0007669"/>
    <property type="project" value="UniProtKB-KW"/>
</dbReference>
<dbReference type="PANTHER" id="PTHR47019:SF1">
    <property type="entry name" value="LIPID II FLIPPASE MURJ"/>
    <property type="match status" value="1"/>
</dbReference>
<keyword evidence="2 8" id="KW-1003">Cell membrane</keyword>
<dbReference type="GO" id="GO:0008360">
    <property type="term" value="P:regulation of cell shape"/>
    <property type="evidence" value="ECO:0007669"/>
    <property type="project" value="UniProtKB-KW"/>
</dbReference>
<feature type="transmembrane region" description="Helical" evidence="8">
    <location>
        <begin position="58"/>
        <end position="79"/>
    </location>
</feature>
<sequence length="573" mass="62329">MNFLNGTIYSINAAALLIGAAGLLSRILGVFRDRLLASEFGASRELDIYYAAFQIPDLLHTVFLLGAAAAAIIPILLDLRGKNESDAREFLAGLILVFSSASVILSGIAFVAMPYIVGLIAPGFSASEHEFLVRLSRIMLLSPLFLGLSSVLSSAIQSARLFGIYALTGIFYNIGIIAGIFFFLPAFGLPGLALGVSLGAFLHFAIQIPSFYRLGFRFPSFRDIRSFSLRVLSQGPFRRVYLLSLPRVLTLSLWQLTFVAFVAIASTLLSGSIAVLQFAYNLQYIPVGVFGLSFAVATFPRLCEYAAARDSEKWTAVFSGSVRTIFFWVTPIAVLFYVLRAQIVRVALGGGKFDWGDTILTAAVFGVFSLAIVAESLVPLLVRAYYSVGNTKTPLFVACATSAFTIVSAIGLIKLFEYGPESFFDFFRHFLKVGSADGIAIIGISWAFAIGGMMQMTFLFFFLASHAAREFAHDVRLVIPWSEFFRIAWVSLLAGIAAFGTLRTVNIFISLDTFAGVFIQGAASFAAGAIIYGGVLYFLGNQEVLELVGTVGRRIFRRDILPQELDGTTPEPQ</sequence>
<feature type="transmembrane region" description="Helical" evidence="8">
    <location>
        <begin position="137"/>
        <end position="156"/>
    </location>
</feature>
<dbReference type="InterPro" id="IPR004268">
    <property type="entry name" value="MurJ"/>
</dbReference>
<evidence type="ECO:0000256" key="1">
    <source>
        <dbReference type="ARBA" id="ARBA00004651"/>
    </source>
</evidence>
<keyword evidence="8" id="KW-0961">Cell wall biogenesis/degradation</keyword>
<comment type="subcellular location">
    <subcellularLocation>
        <location evidence="1 8">Cell membrane</location>
        <topology evidence="1 8">Multi-pass membrane protein</topology>
    </subcellularLocation>
</comment>
<accession>A0A1G2K6J5</accession>
<name>A0A1G2K6J5_9BACT</name>
<organism evidence="9 10">
    <name type="scientific">Candidatus Sungbacteria bacterium RIFCSPHIGHO2_01_FULL_50_25</name>
    <dbReference type="NCBI Taxonomy" id="1802265"/>
    <lineage>
        <taxon>Bacteria</taxon>
        <taxon>Candidatus Sungiibacteriota</taxon>
    </lineage>
</organism>
<feature type="transmembrane region" description="Helical" evidence="8">
    <location>
        <begin position="359"/>
        <end position="382"/>
    </location>
</feature>
<gene>
    <name evidence="8" type="primary">murJ</name>
    <name evidence="9" type="ORF">A2847_02925</name>
</gene>
<evidence type="ECO:0000313" key="9">
    <source>
        <dbReference type="EMBL" id="OGZ95052.1"/>
    </source>
</evidence>
<evidence type="ECO:0000256" key="7">
    <source>
        <dbReference type="ARBA" id="ARBA00023136"/>
    </source>
</evidence>
<dbReference type="Pfam" id="PF03023">
    <property type="entry name" value="MurJ"/>
    <property type="match status" value="1"/>
</dbReference>
<keyword evidence="3 8" id="KW-0812">Transmembrane</keyword>
<dbReference type="PRINTS" id="PR01806">
    <property type="entry name" value="VIRFACTRMVIN"/>
</dbReference>
<evidence type="ECO:0000256" key="8">
    <source>
        <dbReference type="HAMAP-Rule" id="MF_02078"/>
    </source>
</evidence>
<feature type="transmembrane region" description="Helical" evidence="8">
    <location>
        <begin position="248"/>
        <end position="276"/>
    </location>
</feature>
<evidence type="ECO:0000256" key="5">
    <source>
        <dbReference type="ARBA" id="ARBA00022984"/>
    </source>
</evidence>
<feature type="transmembrane region" description="Helical" evidence="8">
    <location>
        <begin position="7"/>
        <end position="28"/>
    </location>
</feature>